<keyword evidence="8" id="KW-0464">Manganese</keyword>
<feature type="binding site" evidence="8">
    <location>
        <position position="111"/>
    </location>
    <ligand>
        <name>ATP</name>
        <dbReference type="ChEBI" id="CHEBI:30616"/>
    </ligand>
</feature>
<proteinExistence type="inferred from homology"/>
<dbReference type="RefSeq" id="WP_073454741.1">
    <property type="nucleotide sequence ID" value="NZ_CALGVN010000007.1"/>
</dbReference>
<dbReference type="OrthoDB" id="9776281at2"/>
<keyword evidence="2 8" id="KW-0808">Transferase</keyword>
<keyword evidence="4 8" id="KW-0479">Metal-binding</keyword>
<keyword evidence="5 8" id="KW-0547">Nucleotide-binding</keyword>
<dbReference type="Pfam" id="PF02696">
    <property type="entry name" value="SelO"/>
    <property type="match status" value="1"/>
</dbReference>
<comment type="function">
    <text evidence="8">Nucleotidyltransferase involved in the post-translational modification of proteins. It can catalyze the addition of adenosine monophosphate (AMP) or uridine monophosphate (UMP) to a protein, resulting in modifications known as AMPylation and UMPylation.</text>
</comment>
<feature type="binding site" evidence="8">
    <location>
        <position position="260"/>
    </location>
    <ligand>
        <name>Mg(2+)</name>
        <dbReference type="ChEBI" id="CHEBI:18420"/>
    </ligand>
</feature>
<dbReference type="PANTHER" id="PTHR32057">
    <property type="entry name" value="PROTEIN ADENYLYLTRANSFERASE SELO, MITOCHONDRIAL"/>
    <property type="match status" value="1"/>
</dbReference>
<comment type="catalytic activity">
    <reaction evidence="8">
        <text>L-tyrosyl-[protein] + UTP = O-(5'-uridylyl)-L-tyrosyl-[protein] + diphosphate</text>
        <dbReference type="Rhea" id="RHEA:83887"/>
        <dbReference type="Rhea" id="RHEA-COMP:10136"/>
        <dbReference type="Rhea" id="RHEA-COMP:20238"/>
        <dbReference type="ChEBI" id="CHEBI:33019"/>
        <dbReference type="ChEBI" id="CHEBI:46398"/>
        <dbReference type="ChEBI" id="CHEBI:46858"/>
        <dbReference type="ChEBI" id="CHEBI:90602"/>
    </reaction>
</comment>
<feature type="binding site" evidence="8">
    <location>
        <position position="90"/>
    </location>
    <ligand>
        <name>ATP</name>
        <dbReference type="ChEBI" id="CHEBI:30616"/>
    </ligand>
</feature>
<feature type="binding site" evidence="8">
    <location>
        <position position="181"/>
    </location>
    <ligand>
        <name>ATP</name>
        <dbReference type="ChEBI" id="CHEBI:30616"/>
    </ligand>
</feature>
<dbReference type="GO" id="GO:0070733">
    <property type="term" value="F:AMPylase activity"/>
    <property type="evidence" value="ECO:0007669"/>
    <property type="project" value="UniProtKB-EC"/>
</dbReference>
<dbReference type="EC" id="2.7.7.108" evidence="8"/>
<feature type="binding site" evidence="8">
    <location>
        <position position="124"/>
    </location>
    <ligand>
        <name>ATP</name>
        <dbReference type="ChEBI" id="CHEBI:30616"/>
    </ligand>
</feature>
<feature type="binding site" evidence="8">
    <location>
        <position position="123"/>
    </location>
    <ligand>
        <name>ATP</name>
        <dbReference type="ChEBI" id="CHEBI:30616"/>
    </ligand>
</feature>
<feature type="binding site" evidence="8">
    <location>
        <position position="251"/>
    </location>
    <ligand>
        <name>Mg(2+)</name>
        <dbReference type="ChEBI" id="CHEBI:18420"/>
    </ligand>
</feature>
<feature type="binding site" evidence="8">
    <location>
        <position position="260"/>
    </location>
    <ligand>
        <name>ATP</name>
        <dbReference type="ChEBI" id="CHEBI:30616"/>
    </ligand>
</feature>
<accession>A0A1M6N3Z2</accession>
<comment type="catalytic activity">
    <reaction evidence="8">
        <text>L-tyrosyl-[protein] + ATP = O-(5'-adenylyl)-L-tyrosyl-[protein] + diphosphate</text>
        <dbReference type="Rhea" id="RHEA:54288"/>
        <dbReference type="Rhea" id="RHEA-COMP:10136"/>
        <dbReference type="Rhea" id="RHEA-COMP:13846"/>
        <dbReference type="ChEBI" id="CHEBI:30616"/>
        <dbReference type="ChEBI" id="CHEBI:33019"/>
        <dbReference type="ChEBI" id="CHEBI:46858"/>
        <dbReference type="ChEBI" id="CHEBI:83624"/>
        <dbReference type="EC" id="2.7.7.108"/>
    </reaction>
</comment>
<evidence type="ECO:0000256" key="6">
    <source>
        <dbReference type="ARBA" id="ARBA00022840"/>
    </source>
</evidence>
<dbReference type="EMBL" id="FRAP01000001">
    <property type="protein sequence ID" value="SHJ90405.1"/>
    <property type="molecule type" value="Genomic_DNA"/>
</dbReference>
<evidence type="ECO:0000256" key="5">
    <source>
        <dbReference type="ARBA" id="ARBA00022741"/>
    </source>
</evidence>
<evidence type="ECO:0000256" key="4">
    <source>
        <dbReference type="ARBA" id="ARBA00022723"/>
    </source>
</evidence>
<comment type="catalytic activity">
    <reaction evidence="8">
        <text>L-threonyl-[protein] + ATP = 3-O-(5'-adenylyl)-L-threonyl-[protein] + diphosphate</text>
        <dbReference type="Rhea" id="RHEA:54292"/>
        <dbReference type="Rhea" id="RHEA-COMP:11060"/>
        <dbReference type="Rhea" id="RHEA-COMP:13847"/>
        <dbReference type="ChEBI" id="CHEBI:30013"/>
        <dbReference type="ChEBI" id="CHEBI:30616"/>
        <dbReference type="ChEBI" id="CHEBI:33019"/>
        <dbReference type="ChEBI" id="CHEBI:138113"/>
        <dbReference type="EC" id="2.7.7.108"/>
    </reaction>
</comment>
<feature type="active site" description="Proton acceptor" evidence="8">
    <location>
        <position position="250"/>
    </location>
</feature>
<keyword evidence="10" id="KW-1185">Reference proteome</keyword>
<feature type="binding site" evidence="8">
    <location>
        <position position="88"/>
    </location>
    <ligand>
        <name>ATP</name>
        <dbReference type="ChEBI" id="CHEBI:30616"/>
    </ligand>
</feature>
<dbReference type="STRING" id="1848.SAMN05443637_1019"/>
<dbReference type="GO" id="GO:0030145">
    <property type="term" value="F:manganese ion binding"/>
    <property type="evidence" value="ECO:0007669"/>
    <property type="project" value="UniProtKB-UniRule"/>
</dbReference>
<reference evidence="9 10" key="1">
    <citation type="submission" date="2016-11" db="EMBL/GenBank/DDBJ databases">
        <authorList>
            <person name="Jaros S."/>
            <person name="Januszkiewicz K."/>
            <person name="Wedrychowicz H."/>
        </authorList>
    </citation>
    <scope>NUCLEOTIDE SEQUENCE [LARGE SCALE GENOMIC DNA]</scope>
    <source>
        <strain evidence="9 10">DSM 43832</strain>
    </source>
</reference>
<dbReference type="InterPro" id="IPR003846">
    <property type="entry name" value="SelO"/>
</dbReference>
<dbReference type="GO" id="GO:0000287">
    <property type="term" value="F:magnesium ion binding"/>
    <property type="evidence" value="ECO:0007669"/>
    <property type="project" value="UniProtKB-UniRule"/>
</dbReference>
<feature type="binding site" evidence="8">
    <location>
        <position position="174"/>
    </location>
    <ligand>
        <name>ATP</name>
        <dbReference type="ChEBI" id="CHEBI:30616"/>
    </ligand>
</feature>
<comment type="catalytic activity">
    <reaction evidence="8">
        <text>L-histidyl-[protein] + UTP = N(tele)-(5'-uridylyl)-L-histidyl-[protein] + diphosphate</text>
        <dbReference type="Rhea" id="RHEA:83891"/>
        <dbReference type="Rhea" id="RHEA-COMP:9745"/>
        <dbReference type="Rhea" id="RHEA-COMP:20239"/>
        <dbReference type="ChEBI" id="CHEBI:29979"/>
        <dbReference type="ChEBI" id="CHEBI:33019"/>
        <dbReference type="ChEBI" id="CHEBI:46398"/>
        <dbReference type="ChEBI" id="CHEBI:233474"/>
    </reaction>
</comment>
<dbReference type="HAMAP" id="MF_00692">
    <property type="entry name" value="SelO"/>
    <property type="match status" value="1"/>
</dbReference>
<dbReference type="PANTHER" id="PTHR32057:SF14">
    <property type="entry name" value="PROTEIN ADENYLYLTRANSFERASE SELO, MITOCHONDRIAL"/>
    <property type="match status" value="1"/>
</dbReference>
<comment type="similarity">
    <text evidence="1 8">Belongs to the SELO family.</text>
</comment>
<comment type="catalytic activity">
    <reaction evidence="8">
        <text>L-seryl-[protein] + UTP = O-(5'-uridylyl)-L-seryl-[protein] + diphosphate</text>
        <dbReference type="Rhea" id="RHEA:64604"/>
        <dbReference type="Rhea" id="RHEA-COMP:9863"/>
        <dbReference type="Rhea" id="RHEA-COMP:16635"/>
        <dbReference type="ChEBI" id="CHEBI:29999"/>
        <dbReference type="ChEBI" id="CHEBI:33019"/>
        <dbReference type="ChEBI" id="CHEBI:46398"/>
        <dbReference type="ChEBI" id="CHEBI:156051"/>
    </reaction>
</comment>
<dbReference type="NCBIfam" id="NF000658">
    <property type="entry name" value="PRK00029.1"/>
    <property type="match status" value="1"/>
</dbReference>
<organism evidence="9 10">
    <name type="scientific">Pseudonocardia thermophila</name>
    <dbReference type="NCBI Taxonomy" id="1848"/>
    <lineage>
        <taxon>Bacteria</taxon>
        <taxon>Bacillati</taxon>
        <taxon>Actinomycetota</taxon>
        <taxon>Actinomycetes</taxon>
        <taxon>Pseudonocardiales</taxon>
        <taxon>Pseudonocardiaceae</taxon>
        <taxon>Pseudonocardia</taxon>
    </lineage>
</organism>
<dbReference type="EC" id="2.7.7.-" evidence="8"/>
<dbReference type="GO" id="GO:0005524">
    <property type="term" value="F:ATP binding"/>
    <property type="evidence" value="ECO:0007669"/>
    <property type="project" value="UniProtKB-UniRule"/>
</dbReference>
<gene>
    <name evidence="8" type="primary">ydiU</name>
    <name evidence="8" type="synonym">selO</name>
    <name evidence="9" type="ORF">SAMN05443637_1019</name>
</gene>
<evidence type="ECO:0000256" key="2">
    <source>
        <dbReference type="ARBA" id="ARBA00022679"/>
    </source>
</evidence>
<evidence type="ECO:0000313" key="9">
    <source>
        <dbReference type="EMBL" id="SHJ90405.1"/>
    </source>
</evidence>
<evidence type="ECO:0000256" key="8">
    <source>
        <dbReference type="HAMAP-Rule" id="MF_00692"/>
    </source>
</evidence>
<keyword evidence="3 8" id="KW-0548">Nucleotidyltransferase</keyword>
<name>A0A1M6N3Z2_PSETH</name>
<sequence>MTTAADIVTFSHTYARDVPGLVLRWSAAEVESPQLLVLNDELAVELGLDPAALREPAGLALLVGNGVPDTVALAYAGHQFGNYSPRLGDGRALLLGELIDTAGRRRDLHLKGSGPTPFARGGDGLAAVGPMLREYLVGEAMHALGIPTTRALAVVATGRPVVREQVLPGAVLARVAASHIRVGTFQFAAATRDEALLRSLADHAVARHHPEAAEAPNPYLELFRRVVLAQAELVARWMLVGFVHGVMNTDNMTISGETIDYGPCAFLDTYHPATVFSSIDHGGRYAYGNQPAVAQWNLARFAEALLPLMADTPEQAVELATPVLGEFADAYHAAYRAGMAAKLGLAEHDQQLVDDLLALLRDQRVDFTNFFRALADGTARDLFLDRAAFDAWEARWSALGPDRAAMNRVNPVHIPRNHLLEDALTAAAAGDLAPFLEMLEVVRRPFEPRPEWARYTQPGTGPFVTFCGT</sequence>
<evidence type="ECO:0000256" key="3">
    <source>
        <dbReference type="ARBA" id="ARBA00022695"/>
    </source>
</evidence>
<protein>
    <recommendedName>
        <fullName evidence="8">Protein nucleotidyltransferase YdiU</fullName>
        <ecNumber evidence="8">2.7.7.-</ecNumber>
    </recommendedName>
    <alternativeName>
        <fullName evidence="8">Protein adenylyltransferase YdiU</fullName>
        <ecNumber evidence="8">2.7.7.108</ecNumber>
    </alternativeName>
    <alternativeName>
        <fullName evidence="8">Protein uridylyltransferase YdiU</fullName>
        <ecNumber evidence="8">2.7.7.-</ecNumber>
    </alternativeName>
</protein>
<comment type="catalytic activity">
    <reaction evidence="8">
        <text>L-seryl-[protein] + ATP = 3-O-(5'-adenylyl)-L-seryl-[protein] + diphosphate</text>
        <dbReference type="Rhea" id="RHEA:58120"/>
        <dbReference type="Rhea" id="RHEA-COMP:9863"/>
        <dbReference type="Rhea" id="RHEA-COMP:15073"/>
        <dbReference type="ChEBI" id="CHEBI:29999"/>
        <dbReference type="ChEBI" id="CHEBI:30616"/>
        <dbReference type="ChEBI" id="CHEBI:33019"/>
        <dbReference type="ChEBI" id="CHEBI:142516"/>
        <dbReference type="EC" id="2.7.7.108"/>
    </reaction>
</comment>
<dbReference type="AlphaFoldDB" id="A0A1M6N3Z2"/>
<dbReference type="Proteomes" id="UP000184363">
    <property type="component" value="Unassembled WGS sequence"/>
</dbReference>
<comment type="cofactor">
    <cofactor evidence="8">
        <name>Mg(2+)</name>
        <dbReference type="ChEBI" id="CHEBI:18420"/>
    </cofactor>
    <cofactor evidence="8">
        <name>Mn(2+)</name>
        <dbReference type="ChEBI" id="CHEBI:29035"/>
    </cofactor>
</comment>
<evidence type="ECO:0000313" key="10">
    <source>
        <dbReference type="Proteomes" id="UP000184363"/>
    </source>
</evidence>
<evidence type="ECO:0000256" key="7">
    <source>
        <dbReference type="ARBA" id="ARBA00022842"/>
    </source>
</evidence>
<keyword evidence="6 8" id="KW-0067">ATP-binding</keyword>
<keyword evidence="7 8" id="KW-0460">Magnesium</keyword>
<feature type="binding site" evidence="8">
    <location>
        <position position="91"/>
    </location>
    <ligand>
        <name>ATP</name>
        <dbReference type="ChEBI" id="CHEBI:30616"/>
    </ligand>
</feature>
<evidence type="ECO:0000256" key="1">
    <source>
        <dbReference type="ARBA" id="ARBA00009747"/>
    </source>
</evidence>